<comment type="similarity">
    <text evidence="2 6">Belongs to the glycosyl hydrolase 27 family.</text>
</comment>
<protein>
    <recommendedName>
        <fullName evidence="3 6">Alpha-galactosidase</fullName>
        <ecNumber evidence="3 6">3.2.1.22</ecNumber>
    </recommendedName>
    <alternativeName>
        <fullName evidence="6">Melibiase</fullName>
    </alternativeName>
</protein>
<name>A0ABR0EAB3_ZASCE</name>
<keyword evidence="8" id="KW-1185">Reference proteome</keyword>
<reference evidence="7 8" key="1">
    <citation type="journal article" date="2023" name="G3 (Bethesda)">
        <title>A chromosome-level genome assembly of Zasmidium syzygii isolated from banana leaves.</title>
        <authorList>
            <person name="van Westerhoven A.C."/>
            <person name="Mehrabi R."/>
            <person name="Talebi R."/>
            <person name="Steentjes M.B.F."/>
            <person name="Corcolon B."/>
            <person name="Chong P.A."/>
            <person name="Kema G.H.J."/>
            <person name="Seidl M.F."/>
        </authorList>
    </citation>
    <scope>NUCLEOTIDE SEQUENCE [LARGE SCALE GENOMIC DNA]</scope>
    <source>
        <strain evidence="7 8">P124</strain>
    </source>
</reference>
<organism evidence="7 8">
    <name type="scientific">Zasmidium cellare</name>
    <name type="common">Wine cellar mold</name>
    <name type="synonym">Racodium cellare</name>
    <dbReference type="NCBI Taxonomy" id="395010"/>
    <lineage>
        <taxon>Eukaryota</taxon>
        <taxon>Fungi</taxon>
        <taxon>Dikarya</taxon>
        <taxon>Ascomycota</taxon>
        <taxon>Pezizomycotina</taxon>
        <taxon>Dothideomycetes</taxon>
        <taxon>Dothideomycetidae</taxon>
        <taxon>Mycosphaerellales</taxon>
        <taxon>Mycosphaerellaceae</taxon>
        <taxon>Zasmidium</taxon>
    </lineage>
</organism>
<dbReference type="Pfam" id="PF16499">
    <property type="entry name" value="Melibiase_2"/>
    <property type="match status" value="1"/>
</dbReference>
<evidence type="ECO:0000256" key="2">
    <source>
        <dbReference type="ARBA" id="ARBA00009743"/>
    </source>
</evidence>
<evidence type="ECO:0000313" key="8">
    <source>
        <dbReference type="Proteomes" id="UP001305779"/>
    </source>
</evidence>
<dbReference type="EC" id="3.2.1.22" evidence="3 6"/>
<evidence type="ECO:0000256" key="6">
    <source>
        <dbReference type="RuleBase" id="RU361168"/>
    </source>
</evidence>
<dbReference type="SUPFAM" id="SSF51445">
    <property type="entry name" value="(Trans)glycosidases"/>
    <property type="match status" value="1"/>
</dbReference>
<dbReference type="InterPro" id="IPR002241">
    <property type="entry name" value="Glyco_hydro_27"/>
</dbReference>
<dbReference type="Gene3D" id="3.20.20.70">
    <property type="entry name" value="Aldolase class I"/>
    <property type="match status" value="1"/>
</dbReference>
<evidence type="ECO:0000256" key="3">
    <source>
        <dbReference type="ARBA" id="ARBA00012755"/>
    </source>
</evidence>
<dbReference type="PANTHER" id="PTHR11452">
    <property type="entry name" value="ALPHA-GALACTOSIDASE/ALPHA-N-ACETYLGALACTOSAMINIDASE"/>
    <property type="match status" value="1"/>
</dbReference>
<evidence type="ECO:0000256" key="4">
    <source>
        <dbReference type="ARBA" id="ARBA00022801"/>
    </source>
</evidence>
<dbReference type="PANTHER" id="PTHR11452:SF75">
    <property type="entry name" value="ALPHA-GALACTOSIDASE MEL1"/>
    <property type="match status" value="1"/>
</dbReference>
<comment type="catalytic activity">
    <reaction evidence="1 6">
        <text>Hydrolysis of terminal, non-reducing alpha-D-galactose residues in alpha-D-galactosides, including galactose oligosaccharides, galactomannans and galactolipids.</text>
        <dbReference type="EC" id="3.2.1.22"/>
    </reaction>
</comment>
<evidence type="ECO:0000256" key="1">
    <source>
        <dbReference type="ARBA" id="ARBA00001255"/>
    </source>
</evidence>
<gene>
    <name evidence="7" type="ORF">PRZ48_011034</name>
</gene>
<evidence type="ECO:0000256" key="5">
    <source>
        <dbReference type="ARBA" id="ARBA00023295"/>
    </source>
</evidence>
<dbReference type="EMBL" id="JAXOVC010000008">
    <property type="protein sequence ID" value="KAK4498376.1"/>
    <property type="molecule type" value="Genomic_DNA"/>
</dbReference>
<keyword evidence="4 6" id="KW-0378">Hydrolase</keyword>
<keyword evidence="5 6" id="KW-0326">Glycosidase</keyword>
<dbReference type="Proteomes" id="UP001305779">
    <property type="component" value="Unassembled WGS sequence"/>
</dbReference>
<comment type="caution">
    <text evidence="7">The sequence shown here is derived from an EMBL/GenBank/DDBJ whole genome shotgun (WGS) entry which is preliminary data.</text>
</comment>
<keyword evidence="6" id="KW-1015">Disulfide bond</keyword>
<evidence type="ECO:0000313" key="7">
    <source>
        <dbReference type="EMBL" id="KAK4498376.1"/>
    </source>
</evidence>
<dbReference type="InterPro" id="IPR017853">
    <property type="entry name" value="GH"/>
</dbReference>
<sequence>MWRDFKDWRGHRTKRARTAKDKMAMNHLLWAAFLSAGLAGALDNGFGRTPVMAFNTYNAAACTINQTYIRDTINAFSSMGFPSFGYKQFGLDCGWQGKQRQSNGSIDYDHSIFPDGIKPLSELAISKGLQWAMYTDQGKYACDFIGPVRVGSLGYERQDALQLAGWNTAYLKVDNCYIDGPNNNAPKTPRDDFKTRFGAMQNALNSVGIKGMLVCQWGVPYTNSSGLLYGPSERTPPLATSYRVSDDIAQG</sequence>
<dbReference type="InterPro" id="IPR013785">
    <property type="entry name" value="Aldolase_TIM"/>
</dbReference>
<accession>A0ABR0EAB3</accession>
<dbReference type="PRINTS" id="PR00740">
    <property type="entry name" value="GLHYDRLASE27"/>
</dbReference>
<proteinExistence type="inferred from homology"/>